<dbReference type="Proteomes" id="UP000499080">
    <property type="component" value="Unassembled WGS sequence"/>
</dbReference>
<feature type="transmembrane region" description="Helical" evidence="1">
    <location>
        <begin position="36"/>
        <end position="55"/>
    </location>
</feature>
<sequence length="61" mass="6966">DDEPGVTYQDLTNMAAVTIRHREDGKIQMVTFDSTFIITLADNSALLGIYIFSYARLRFIH</sequence>
<evidence type="ECO:0000256" key="1">
    <source>
        <dbReference type="SAM" id="Phobius"/>
    </source>
</evidence>
<organism evidence="2 3">
    <name type="scientific">Araneus ventricosus</name>
    <name type="common">Orbweaver spider</name>
    <name type="synonym">Epeira ventricosa</name>
    <dbReference type="NCBI Taxonomy" id="182803"/>
    <lineage>
        <taxon>Eukaryota</taxon>
        <taxon>Metazoa</taxon>
        <taxon>Ecdysozoa</taxon>
        <taxon>Arthropoda</taxon>
        <taxon>Chelicerata</taxon>
        <taxon>Arachnida</taxon>
        <taxon>Araneae</taxon>
        <taxon>Araneomorphae</taxon>
        <taxon>Entelegynae</taxon>
        <taxon>Araneoidea</taxon>
        <taxon>Araneidae</taxon>
        <taxon>Araneus</taxon>
    </lineage>
</organism>
<dbReference type="AlphaFoldDB" id="A0A4Y2JTI7"/>
<protein>
    <submittedName>
        <fullName evidence="2">Uncharacterized protein</fullName>
    </submittedName>
</protein>
<evidence type="ECO:0000313" key="2">
    <source>
        <dbReference type="EMBL" id="GBM92838.1"/>
    </source>
</evidence>
<comment type="caution">
    <text evidence="2">The sequence shown here is derived from an EMBL/GenBank/DDBJ whole genome shotgun (WGS) entry which is preliminary data.</text>
</comment>
<keyword evidence="3" id="KW-1185">Reference proteome</keyword>
<evidence type="ECO:0000313" key="3">
    <source>
        <dbReference type="Proteomes" id="UP000499080"/>
    </source>
</evidence>
<gene>
    <name evidence="2" type="ORF">AVEN_180666_1</name>
</gene>
<name>A0A4Y2JTI7_ARAVE</name>
<accession>A0A4Y2JTI7</accession>
<keyword evidence="1" id="KW-0472">Membrane</keyword>
<feature type="non-terminal residue" evidence="2">
    <location>
        <position position="1"/>
    </location>
</feature>
<proteinExistence type="predicted"/>
<dbReference type="EMBL" id="BGPR01191572">
    <property type="protein sequence ID" value="GBM92838.1"/>
    <property type="molecule type" value="Genomic_DNA"/>
</dbReference>
<keyword evidence="1" id="KW-1133">Transmembrane helix</keyword>
<keyword evidence="1" id="KW-0812">Transmembrane</keyword>
<reference evidence="2 3" key="1">
    <citation type="journal article" date="2019" name="Sci. Rep.">
        <title>Orb-weaving spider Araneus ventricosus genome elucidates the spidroin gene catalogue.</title>
        <authorList>
            <person name="Kono N."/>
            <person name="Nakamura H."/>
            <person name="Ohtoshi R."/>
            <person name="Moran D.A.P."/>
            <person name="Shinohara A."/>
            <person name="Yoshida Y."/>
            <person name="Fujiwara M."/>
            <person name="Mori M."/>
            <person name="Tomita M."/>
            <person name="Arakawa K."/>
        </authorList>
    </citation>
    <scope>NUCLEOTIDE SEQUENCE [LARGE SCALE GENOMIC DNA]</scope>
</reference>